<dbReference type="STRING" id="644282.Deba_3279"/>
<dbReference type="Proteomes" id="UP000009047">
    <property type="component" value="Chromosome"/>
</dbReference>
<evidence type="ECO:0000313" key="2">
    <source>
        <dbReference type="Proteomes" id="UP000009047"/>
    </source>
</evidence>
<dbReference type="eggNOG" id="COG5484">
    <property type="taxonomic scope" value="Bacteria"/>
</dbReference>
<sequence>MARRQAQSPADRANARRMYLAGADVTQIAAALEASPAQVEAWKATGAWSARRQHRLADPRGAAQALRELLGQRVEELLAHDALDAAAADELAKIGAVVAKLEGCGYDLKAAAVEVAERLADFAAGRESDVARLAWLADLLDAFFLDLAQGA</sequence>
<gene>
    <name evidence="1" type="ordered locus">Deba_3279</name>
</gene>
<dbReference type="RefSeq" id="WP_013260068.1">
    <property type="nucleotide sequence ID" value="NC_014365.1"/>
</dbReference>
<dbReference type="KEGG" id="dbr:Deba_3279"/>
<protein>
    <submittedName>
        <fullName evidence="1">Catalase/peroxidase HPI</fullName>
    </submittedName>
</protein>
<evidence type="ECO:0000313" key="1">
    <source>
        <dbReference type="EMBL" id="ADK86632.1"/>
    </source>
</evidence>
<dbReference type="HOGENOM" id="CLU_1728414_0_0_7"/>
<accession>E1QM47</accession>
<organism evidence="1 2">
    <name type="scientific">Desulfarculus baarsii (strain ATCC 33931 / DSM 2075 / LMG 7858 / VKM B-1802 / 2st14)</name>
    <dbReference type="NCBI Taxonomy" id="644282"/>
    <lineage>
        <taxon>Bacteria</taxon>
        <taxon>Pseudomonadati</taxon>
        <taxon>Thermodesulfobacteriota</taxon>
        <taxon>Desulfarculia</taxon>
        <taxon>Desulfarculales</taxon>
        <taxon>Desulfarculaceae</taxon>
        <taxon>Desulfarculus</taxon>
    </lineage>
</organism>
<dbReference type="AlphaFoldDB" id="E1QM47"/>
<proteinExistence type="predicted"/>
<name>E1QM47_DESB2</name>
<reference evidence="1 2" key="1">
    <citation type="journal article" date="2010" name="Stand. Genomic Sci.">
        <title>Complete genome sequence of Desulfarculus baarsii type strain (2st14).</title>
        <authorList>
            <person name="Sun H."/>
            <person name="Spring S."/>
            <person name="Lapidus A."/>
            <person name="Davenport K."/>
            <person name="Del Rio T.G."/>
            <person name="Tice H."/>
            <person name="Nolan M."/>
            <person name="Copeland A."/>
            <person name="Cheng J.F."/>
            <person name="Lucas S."/>
            <person name="Tapia R."/>
            <person name="Goodwin L."/>
            <person name="Pitluck S."/>
            <person name="Ivanova N."/>
            <person name="Pagani I."/>
            <person name="Mavromatis K."/>
            <person name="Ovchinnikova G."/>
            <person name="Pati A."/>
            <person name="Chen A."/>
            <person name="Palaniappan K."/>
            <person name="Hauser L."/>
            <person name="Chang Y.J."/>
            <person name="Jeffries C.D."/>
            <person name="Detter J.C."/>
            <person name="Han C."/>
            <person name="Rohde M."/>
            <person name="Brambilla E."/>
            <person name="Goker M."/>
            <person name="Woyke T."/>
            <person name="Bristow J."/>
            <person name="Eisen J.A."/>
            <person name="Markowitz V."/>
            <person name="Hugenholtz P."/>
            <person name="Kyrpides N.C."/>
            <person name="Klenk H.P."/>
            <person name="Land M."/>
        </authorList>
    </citation>
    <scope>NUCLEOTIDE SEQUENCE [LARGE SCALE GENOMIC DNA]</scope>
    <source>
        <strain evidence="2">ATCC 33931 / DSM 2075 / LMG 7858 / VKM B-1802 / 2st14</strain>
    </source>
</reference>
<keyword evidence="2" id="KW-1185">Reference proteome</keyword>
<dbReference type="EMBL" id="CP002085">
    <property type="protein sequence ID" value="ADK86632.1"/>
    <property type="molecule type" value="Genomic_DNA"/>
</dbReference>